<name>A0A9W7M0J7_HIBTR</name>
<evidence type="ECO:0000313" key="3">
    <source>
        <dbReference type="Proteomes" id="UP001165190"/>
    </source>
</evidence>
<accession>A0A9W7M0J7</accession>
<dbReference type="EMBL" id="BSYR01000020">
    <property type="protein sequence ID" value="GMI84977.1"/>
    <property type="molecule type" value="Genomic_DNA"/>
</dbReference>
<dbReference type="Gene3D" id="3.30.420.10">
    <property type="entry name" value="Ribonuclease H-like superfamily/Ribonuclease H"/>
    <property type="match status" value="1"/>
</dbReference>
<dbReference type="InterPro" id="IPR036397">
    <property type="entry name" value="RNaseH_sf"/>
</dbReference>
<organism evidence="2 3">
    <name type="scientific">Hibiscus trionum</name>
    <name type="common">Flower of an hour</name>
    <dbReference type="NCBI Taxonomy" id="183268"/>
    <lineage>
        <taxon>Eukaryota</taxon>
        <taxon>Viridiplantae</taxon>
        <taxon>Streptophyta</taxon>
        <taxon>Embryophyta</taxon>
        <taxon>Tracheophyta</taxon>
        <taxon>Spermatophyta</taxon>
        <taxon>Magnoliopsida</taxon>
        <taxon>eudicotyledons</taxon>
        <taxon>Gunneridae</taxon>
        <taxon>Pentapetalae</taxon>
        <taxon>rosids</taxon>
        <taxon>malvids</taxon>
        <taxon>Malvales</taxon>
        <taxon>Malvaceae</taxon>
        <taxon>Malvoideae</taxon>
        <taxon>Hibiscus</taxon>
    </lineage>
</organism>
<dbReference type="InterPro" id="IPR044730">
    <property type="entry name" value="RNase_H-like_dom_plant"/>
</dbReference>
<reference evidence="2" key="1">
    <citation type="submission" date="2023-05" db="EMBL/GenBank/DDBJ databases">
        <title>Genome and transcriptome analyses reveal genes involved in the formation of fine ridges on petal epidermal cells in Hibiscus trionum.</title>
        <authorList>
            <person name="Koshimizu S."/>
            <person name="Masuda S."/>
            <person name="Ishii T."/>
            <person name="Shirasu K."/>
            <person name="Hoshino A."/>
            <person name="Arita M."/>
        </authorList>
    </citation>
    <scope>NUCLEOTIDE SEQUENCE</scope>
    <source>
        <strain evidence="2">Hamamatsu line</strain>
    </source>
</reference>
<evidence type="ECO:0000313" key="2">
    <source>
        <dbReference type="EMBL" id="GMI84977.1"/>
    </source>
</evidence>
<sequence length="191" mass="21331">MSFYDWFEVESGYIELTTDENISVVCWTAPPLSLVKVIVDASFICSETRAITTAVIHDHEGLVIGASRRHYLAIHSIFTTEALAVLHGLSLAQDLGCASIQVESDSLAVVKSLNSTDTDRSEIRAITWDAKVKARSFNACDFRFISRQGNRTAHALALVYRSELVEEFWVEEVPPEVLTVVDSDRRWSDPP</sequence>
<dbReference type="SUPFAM" id="SSF53098">
    <property type="entry name" value="Ribonuclease H-like"/>
    <property type="match status" value="1"/>
</dbReference>
<dbReference type="PANTHER" id="PTHR47074">
    <property type="entry name" value="BNAC02G40300D PROTEIN"/>
    <property type="match status" value="1"/>
</dbReference>
<dbReference type="CDD" id="cd06222">
    <property type="entry name" value="RNase_H_like"/>
    <property type="match status" value="1"/>
</dbReference>
<dbReference type="OrthoDB" id="998265at2759"/>
<dbReference type="AlphaFoldDB" id="A0A9W7M0J7"/>
<comment type="caution">
    <text evidence="2">The sequence shown here is derived from an EMBL/GenBank/DDBJ whole genome shotgun (WGS) entry which is preliminary data.</text>
</comment>
<dbReference type="InterPro" id="IPR012337">
    <property type="entry name" value="RNaseH-like_sf"/>
</dbReference>
<gene>
    <name evidence="2" type="ORF">HRI_002167000</name>
</gene>
<dbReference type="GO" id="GO:0003676">
    <property type="term" value="F:nucleic acid binding"/>
    <property type="evidence" value="ECO:0007669"/>
    <property type="project" value="InterPro"/>
</dbReference>
<proteinExistence type="predicted"/>
<dbReference type="InterPro" id="IPR002156">
    <property type="entry name" value="RNaseH_domain"/>
</dbReference>
<dbReference type="Proteomes" id="UP001165190">
    <property type="component" value="Unassembled WGS sequence"/>
</dbReference>
<feature type="domain" description="RNase H type-1" evidence="1">
    <location>
        <begin position="39"/>
        <end position="157"/>
    </location>
</feature>
<dbReference type="GO" id="GO:0004523">
    <property type="term" value="F:RNA-DNA hybrid ribonuclease activity"/>
    <property type="evidence" value="ECO:0007669"/>
    <property type="project" value="InterPro"/>
</dbReference>
<dbReference type="Pfam" id="PF13456">
    <property type="entry name" value="RVT_3"/>
    <property type="match status" value="1"/>
</dbReference>
<dbReference type="InterPro" id="IPR052929">
    <property type="entry name" value="RNase_H-like_EbsB-rel"/>
</dbReference>
<protein>
    <recommendedName>
        <fullName evidence="1">RNase H type-1 domain-containing protein</fullName>
    </recommendedName>
</protein>
<evidence type="ECO:0000259" key="1">
    <source>
        <dbReference type="Pfam" id="PF13456"/>
    </source>
</evidence>
<dbReference type="PANTHER" id="PTHR47074:SF61">
    <property type="entry name" value="RNASE H TYPE-1 DOMAIN-CONTAINING PROTEIN"/>
    <property type="match status" value="1"/>
</dbReference>
<keyword evidence="3" id="KW-1185">Reference proteome</keyword>